<protein>
    <submittedName>
        <fullName evidence="1">Uncharacterized protein</fullName>
    </submittedName>
</protein>
<reference evidence="1" key="1">
    <citation type="submission" date="2014-11" db="EMBL/GenBank/DDBJ databases">
        <authorList>
            <person name="Amaro Gonzalez C."/>
        </authorList>
    </citation>
    <scope>NUCLEOTIDE SEQUENCE</scope>
</reference>
<dbReference type="AlphaFoldDB" id="A0A0E9PXA7"/>
<reference evidence="1" key="2">
    <citation type="journal article" date="2015" name="Fish Shellfish Immunol.">
        <title>Early steps in the European eel (Anguilla anguilla)-Vibrio vulnificus interaction in the gills: Role of the RtxA13 toxin.</title>
        <authorList>
            <person name="Callol A."/>
            <person name="Pajuelo D."/>
            <person name="Ebbesson L."/>
            <person name="Teles M."/>
            <person name="MacKenzie S."/>
            <person name="Amaro C."/>
        </authorList>
    </citation>
    <scope>NUCLEOTIDE SEQUENCE</scope>
</reference>
<accession>A0A0E9PXA7</accession>
<dbReference type="EMBL" id="GBXM01099665">
    <property type="protein sequence ID" value="JAH08912.1"/>
    <property type="molecule type" value="Transcribed_RNA"/>
</dbReference>
<name>A0A0E9PXA7_ANGAN</name>
<sequence length="43" mass="4871">MLLEASATLVLETRRVCFFLLFYSHPKSTPNSYPICPGEIIIV</sequence>
<organism evidence="1">
    <name type="scientific">Anguilla anguilla</name>
    <name type="common">European freshwater eel</name>
    <name type="synonym">Muraena anguilla</name>
    <dbReference type="NCBI Taxonomy" id="7936"/>
    <lineage>
        <taxon>Eukaryota</taxon>
        <taxon>Metazoa</taxon>
        <taxon>Chordata</taxon>
        <taxon>Craniata</taxon>
        <taxon>Vertebrata</taxon>
        <taxon>Euteleostomi</taxon>
        <taxon>Actinopterygii</taxon>
        <taxon>Neopterygii</taxon>
        <taxon>Teleostei</taxon>
        <taxon>Anguilliformes</taxon>
        <taxon>Anguillidae</taxon>
        <taxon>Anguilla</taxon>
    </lineage>
</organism>
<proteinExistence type="predicted"/>
<evidence type="ECO:0000313" key="1">
    <source>
        <dbReference type="EMBL" id="JAH08912.1"/>
    </source>
</evidence>